<comment type="caution">
    <text evidence="2">The sequence shown here is derived from an EMBL/GenBank/DDBJ whole genome shotgun (WGS) entry which is preliminary data.</text>
</comment>
<name>A0A0L8VF70_9BACT</name>
<keyword evidence="1" id="KW-1133">Transmembrane helix</keyword>
<dbReference type="EMBL" id="LGIA01000004">
    <property type="protein sequence ID" value="KOH47120.1"/>
    <property type="molecule type" value="Genomic_DNA"/>
</dbReference>
<reference evidence="3" key="1">
    <citation type="submission" date="2015-07" db="EMBL/GenBank/DDBJ databases">
        <title>Genome sequencing of Sunxiuqinia dokdonensis strain SK.</title>
        <authorList>
            <person name="Ahn S."/>
            <person name="Kim B.-C."/>
        </authorList>
    </citation>
    <scope>NUCLEOTIDE SEQUENCE [LARGE SCALE GENOMIC DNA]</scope>
    <source>
        <strain evidence="3">SK</strain>
    </source>
</reference>
<accession>A0A0L8VF70</accession>
<evidence type="ECO:0000313" key="3">
    <source>
        <dbReference type="Proteomes" id="UP000036958"/>
    </source>
</evidence>
<evidence type="ECO:0000313" key="2">
    <source>
        <dbReference type="EMBL" id="KOH47120.1"/>
    </source>
</evidence>
<dbReference type="STRING" id="1409788.NC99_00550"/>
<dbReference type="Proteomes" id="UP000036958">
    <property type="component" value="Unassembled WGS sequence"/>
</dbReference>
<proteinExistence type="predicted"/>
<gene>
    <name evidence="2" type="ORF">NC99_00550</name>
</gene>
<keyword evidence="1" id="KW-0472">Membrane</keyword>
<organism evidence="2 3">
    <name type="scientific">Sunxiuqinia dokdonensis</name>
    <dbReference type="NCBI Taxonomy" id="1409788"/>
    <lineage>
        <taxon>Bacteria</taxon>
        <taxon>Pseudomonadati</taxon>
        <taxon>Bacteroidota</taxon>
        <taxon>Bacteroidia</taxon>
        <taxon>Marinilabiliales</taxon>
        <taxon>Prolixibacteraceae</taxon>
        <taxon>Sunxiuqinia</taxon>
    </lineage>
</organism>
<sequence length="43" mass="5186">MDYGRLLLFKFSHISIFKIDIKLITSVLIVELLWFNFNNNKKI</sequence>
<feature type="transmembrane region" description="Helical" evidence="1">
    <location>
        <begin position="21"/>
        <end position="37"/>
    </location>
</feature>
<dbReference type="AlphaFoldDB" id="A0A0L8VF70"/>
<evidence type="ECO:0000256" key="1">
    <source>
        <dbReference type="SAM" id="Phobius"/>
    </source>
</evidence>
<keyword evidence="1" id="KW-0812">Transmembrane</keyword>
<keyword evidence="3" id="KW-1185">Reference proteome</keyword>
<protein>
    <submittedName>
        <fullName evidence="2">Uncharacterized protein</fullName>
    </submittedName>
</protein>